<dbReference type="EMBL" id="JASFZW010000007">
    <property type="protein sequence ID" value="KAK2077151.1"/>
    <property type="molecule type" value="Genomic_DNA"/>
</dbReference>
<organism evidence="8 9">
    <name type="scientific">Prototheca wickerhamii</name>
    <dbReference type="NCBI Taxonomy" id="3111"/>
    <lineage>
        <taxon>Eukaryota</taxon>
        <taxon>Viridiplantae</taxon>
        <taxon>Chlorophyta</taxon>
        <taxon>core chlorophytes</taxon>
        <taxon>Trebouxiophyceae</taxon>
        <taxon>Chlorellales</taxon>
        <taxon>Chlorellaceae</taxon>
        <taxon>Prototheca</taxon>
    </lineage>
</organism>
<sequence length="270" mass="28657">MASPDRAEIFAGLMTLANGRLIADSRPGILEVHRSGPDACHLRWRGRDAPEEQLEVDVQGSFELVKIERPDGLVVRFKSQTPPQPDLFFWAQVPLAQIGPAVAGLERALARATGTTGPSTARSDPEPASTSAAQSSRIGASALAAALSSLQQARRPAPGPSLLAVLQPERLLPLLARNPALVEAVAPHLPEQHRGAEAIAHLISTPQFRHTLQVLEHALNSGQVTAAHFGVQAEGLGAVALLEALMKEADAQRAGRMEGVDEERDESQAP</sequence>
<dbReference type="InterPro" id="IPR044868">
    <property type="entry name" value="Rpn13/ADRM1_Pru"/>
</dbReference>
<comment type="subcellular location">
    <subcellularLocation>
        <location evidence="2">Cytoplasm</location>
    </subcellularLocation>
    <subcellularLocation>
        <location evidence="1">Nucleus</location>
    </subcellularLocation>
</comment>
<dbReference type="GO" id="GO:0008541">
    <property type="term" value="C:proteasome regulatory particle, lid subcomplex"/>
    <property type="evidence" value="ECO:0007669"/>
    <property type="project" value="TreeGrafter"/>
</dbReference>
<evidence type="ECO:0000256" key="1">
    <source>
        <dbReference type="ARBA" id="ARBA00004123"/>
    </source>
</evidence>
<dbReference type="InterPro" id="IPR038108">
    <property type="entry name" value="RPN13_DEUBAD_sf"/>
</dbReference>
<evidence type="ECO:0000259" key="7">
    <source>
        <dbReference type="PROSITE" id="PS51916"/>
    </source>
</evidence>
<dbReference type="Gene3D" id="2.30.29.70">
    <property type="entry name" value="Proteasomal ubiquitin receptor Rpn13/ADRM1"/>
    <property type="match status" value="1"/>
</dbReference>
<keyword evidence="4" id="KW-0647">Proteasome</keyword>
<feature type="region of interest" description="Disordered" evidence="6">
    <location>
        <begin position="112"/>
        <end position="135"/>
    </location>
</feature>
<proteinExistence type="predicted"/>
<evidence type="ECO:0000313" key="9">
    <source>
        <dbReference type="Proteomes" id="UP001255856"/>
    </source>
</evidence>
<accession>A0AAD9IF00</accession>
<comment type="caution">
    <text evidence="8">The sequence shown here is derived from an EMBL/GenBank/DDBJ whole genome shotgun (WGS) entry which is preliminary data.</text>
</comment>
<dbReference type="Pfam" id="PF04683">
    <property type="entry name" value="Rpn13_ADRM1_Pru"/>
    <property type="match status" value="1"/>
</dbReference>
<keyword evidence="9" id="KW-1185">Reference proteome</keyword>
<dbReference type="GO" id="GO:0005737">
    <property type="term" value="C:cytoplasm"/>
    <property type="evidence" value="ECO:0007669"/>
    <property type="project" value="UniProtKB-SubCell"/>
</dbReference>
<reference evidence="8" key="1">
    <citation type="submission" date="2021-01" db="EMBL/GenBank/DDBJ databases">
        <authorList>
            <person name="Eckstrom K.M.E."/>
        </authorList>
    </citation>
    <scope>NUCLEOTIDE SEQUENCE</scope>
    <source>
        <strain evidence="8">UVCC 0001</strain>
    </source>
</reference>
<dbReference type="PROSITE" id="PS51916">
    <property type="entry name" value="DEUBAD"/>
    <property type="match status" value="1"/>
</dbReference>
<dbReference type="GO" id="GO:0005634">
    <property type="term" value="C:nucleus"/>
    <property type="evidence" value="ECO:0007669"/>
    <property type="project" value="UniProtKB-SubCell"/>
</dbReference>
<evidence type="ECO:0000256" key="4">
    <source>
        <dbReference type="ARBA" id="ARBA00022942"/>
    </source>
</evidence>
<keyword evidence="3" id="KW-0963">Cytoplasm</keyword>
<feature type="compositionally biased region" description="Polar residues" evidence="6">
    <location>
        <begin position="113"/>
        <end position="135"/>
    </location>
</feature>
<dbReference type="GO" id="GO:0061133">
    <property type="term" value="F:endopeptidase activator activity"/>
    <property type="evidence" value="ECO:0007669"/>
    <property type="project" value="TreeGrafter"/>
</dbReference>
<dbReference type="AlphaFoldDB" id="A0AAD9IF00"/>
<dbReference type="InterPro" id="IPR044867">
    <property type="entry name" value="DEUBAD_dom"/>
</dbReference>
<dbReference type="Gene3D" id="1.10.2020.20">
    <property type="match status" value="1"/>
</dbReference>
<gene>
    <name evidence="8" type="ORF">QBZ16_004785</name>
</gene>
<dbReference type="InterPro" id="IPR032368">
    <property type="entry name" value="RPN13_DEUBAD"/>
</dbReference>
<dbReference type="Pfam" id="PF16550">
    <property type="entry name" value="RPN13_C"/>
    <property type="match status" value="1"/>
</dbReference>
<dbReference type="PANTHER" id="PTHR12225:SF0">
    <property type="entry name" value="PROTEASOMAL UBIQUITIN RECEPTOR ADRM1"/>
    <property type="match status" value="1"/>
</dbReference>
<evidence type="ECO:0000256" key="5">
    <source>
        <dbReference type="ARBA" id="ARBA00023242"/>
    </source>
</evidence>
<dbReference type="Proteomes" id="UP001255856">
    <property type="component" value="Unassembled WGS sequence"/>
</dbReference>
<keyword evidence="5" id="KW-0539">Nucleus</keyword>
<dbReference type="InterPro" id="IPR006773">
    <property type="entry name" value="Rpn13/ADRM1"/>
</dbReference>
<dbReference type="PANTHER" id="PTHR12225">
    <property type="entry name" value="ADHESION REGULATING MOLECULE 1 110 KDA CELL MEMBRANE GLYCOPROTEIN"/>
    <property type="match status" value="1"/>
</dbReference>
<feature type="domain" description="DEUBAD" evidence="7">
    <location>
        <begin position="153"/>
        <end position="266"/>
    </location>
</feature>
<protein>
    <recommendedName>
        <fullName evidence="7">DEUBAD domain-containing protein</fullName>
    </recommendedName>
</protein>
<evidence type="ECO:0000256" key="2">
    <source>
        <dbReference type="ARBA" id="ARBA00004496"/>
    </source>
</evidence>
<name>A0AAD9IF00_PROWI</name>
<dbReference type="GO" id="GO:0070628">
    <property type="term" value="F:proteasome binding"/>
    <property type="evidence" value="ECO:0007669"/>
    <property type="project" value="TreeGrafter"/>
</dbReference>
<evidence type="ECO:0000313" key="8">
    <source>
        <dbReference type="EMBL" id="KAK2077151.1"/>
    </source>
</evidence>
<dbReference type="InterPro" id="IPR038633">
    <property type="entry name" value="Rpn13/ADRM1_Pru_sf"/>
</dbReference>
<evidence type="ECO:0000256" key="6">
    <source>
        <dbReference type="SAM" id="MobiDB-lite"/>
    </source>
</evidence>
<evidence type="ECO:0000256" key="3">
    <source>
        <dbReference type="ARBA" id="ARBA00022490"/>
    </source>
</evidence>